<evidence type="ECO:0000256" key="1">
    <source>
        <dbReference type="ARBA" id="ARBA00004834"/>
    </source>
</evidence>
<feature type="binding site" evidence="7">
    <location>
        <position position="27"/>
    </location>
    <ligand>
        <name>substrate</name>
    </ligand>
</feature>
<dbReference type="UniPathway" id="UPA00667"/>
<dbReference type="EMBL" id="JNFF01000015">
    <property type="protein sequence ID" value="KEQ31463.1"/>
    <property type="molecule type" value="Genomic_DNA"/>
</dbReference>
<feature type="active site" description="Proton acceptor" evidence="6">
    <location>
        <position position="27"/>
    </location>
</feature>
<evidence type="ECO:0000313" key="11">
    <source>
        <dbReference type="Proteomes" id="UP000028007"/>
    </source>
</evidence>
<keyword evidence="3 5" id="KW-0378">Hydrolase</keyword>
<dbReference type="eggNOG" id="COG3507">
    <property type="taxonomic scope" value="Bacteria"/>
</dbReference>
<dbReference type="SUPFAM" id="SSF75005">
    <property type="entry name" value="Arabinanase/levansucrase/invertase"/>
    <property type="match status" value="1"/>
</dbReference>
<comment type="similarity">
    <text evidence="2 5">Belongs to the glycosyl hydrolase 43 family.</text>
</comment>
<feature type="binding site" evidence="7">
    <location>
        <begin position="164"/>
        <end position="166"/>
    </location>
    <ligand>
        <name>substrate</name>
    </ligand>
</feature>
<dbReference type="InterPro" id="IPR023296">
    <property type="entry name" value="Glyco_hydro_beta-prop_sf"/>
</dbReference>
<feature type="binding site" evidence="7">
    <location>
        <position position="104"/>
    </location>
    <ligand>
        <name>substrate</name>
    </ligand>
</feature>
<feature type="region of interest" description="Disordered" evidence="9">
    <location>
        <begin position="187"/>
        <end position="212"/>
    </location>
</feature>
<dbReference type="PANTHER" id="PTHR43301:SF3">
    <property type="entry name" value="ARABINAN ENDO-1,5-ALPHA-L-ARABINOSIDASE A-RELATED"/>
    <property type="match status" value="1"/>
</dbReference>
<feature type="site" description="Important for catalytic activity, responsible for pKa modulation of the active site Glu and correct orientation of both the proton donor and substrate" evidence="8">
    <location>
        <position position="147"/>
    </location>
</feature>
<reference evidence="10 11" key="1">
    <citation type="journal article" date="1992" name="Int. J. Syst. Bacteriol.">
        <title>Sphingobacterium antarcticus sp. nov. a Psychrotrophic Bacterium from the Soils of Schirmacher Oasis, Antarctica.</title>
        <authorList>
            <person name="Shivaji S."/>
            <person name="Ray M.K."/>
            <person name="Rao N.S."/>
            <person name="Saiserr L."/>
            <person name="Jagannadham M.V."/>
            <person name="Kumar G.S."/>
            <person name="Reddy G."/>
            <person name="Bhargava P.M."/>
        </authorList>
    </citation>
    <scope>NUCLEOTIDE SEQUENCE [LARGE SCALE GENOMIC DNA]</scope>
    <source>
        <strain evidence="10 11">4BY</strain>
    </source>
</reference>
<dbReference type="InterPro" id="IPR006710">
    <property type="entry name" value="Glyco_hydro_43"/>
</dbReference>
<organism evidence="10 11">
    <name type="scientific">Pedobacter antarcticus 4BY</name>
    <dbReference type="NCBI Taxonomy" id="1358423"/>
    <lineage>
        <taxon>Bacteria</taxon>
        <taxon>Pseudomonadati</taxon>
        <taxon>Bacteroidota</taxon>
        <taxon>Sphingobacteriia</taxon>
        <taxon>Sphingobacteriales</taxon>
        <taxon>Sphingobacteriaceae</taxon>
        <taxon>Pedobacter</taxon>
    </lineage>
</organism>
<accession>A0A081PL90</accession>
<name>A0A081PL90_9SPHI</name>
<feature type="active site" description="Proton donor" evidence="6">
    <location>
        <position position="219"/>
    </location>
</feature>
<keyword evidence="4 5" id="KW-0326">Glycosidase</keyword>
<evidence type="ECO:0000256" key="8">
    <source>
        <dbReference type="PIRSR" id="PIRSR026534-3"/>
    </source>
</evidence>
<dbReference type="GO" id="GO:0031222">
    <property type="term" value="P:arabinan catabolic process"/>
    <property type="evidence" value="ECO:0007669"/>
    <property type="project" value="UniProtKB-UniPathway"/>
</dbReference>
<dbReference type="Pfam" id="PF04616">
    <property type="entry name" value="Glyco_hydro_43"/>
    <property type="match status" value="1"/>
</dbReference>
<evidence type="ECO:0000313" key="10">
    <source>
        <dbReference type="EMBL" id="KEQ31463.1"/>
    </source>
</evidence>
<evidence type="ECO:0000256" key="2">
    <source>
        <dbReference type="ARBA" id="ARBA00009865"/>
    </source>
</evidence>
<feature type="site" description="Important for substrate recognition" evidence="8">
    <location>
        <position position="289"/>
    </location>
</feature>
<dbReference type="AlphaFoldDB" id="A0A081PL90"/>
<evidence type="ECO:0000256" key="9">
    <source>
        <dbReference type="SAM" id="MobiDB-lite"/>
    </source>
</evidence>
<dbReference type="PANTHER" id="PTHR43301">
    <property type="entry name" value="ARABINAN ENDO-1,5-ALPHA-L-ARABINOSIDASE"/>
    <property type="match status" value="1"/>
</dbReference>
<dbReference type="PIRSF" id="PIRSF026534">
    <property type="entry name" value="Endo_alpha-L-arabinosidase"/>
    <property type="match status" value="1"/>
</dbReference>
<sequence>MFFLLILVSTSLKSLAQQPAGQISVHDPVMIKAAGTYYLFSTGMGISVWTSPDLKNWKPGTPVFSAGPVWAEQSIPGFKGHIWAPDIVYKNNRYYLYYSVSAFGKNTSAIGVATNPTLDQSSPTYLWTDHGEVIRSIPGETNWNAIDPNIITDEKGQSWMAFGSFWDGLKLIRMSADLLRTEGDIRQMPTIASRKEDPDSANPPALEGLPQDAGGNSIEAPFLYKKNGFYYLFASVDYCCQGVKSTYKMIVGRSKTVEGPYLDKQGKAMNRGGGSLLLEGDQNWYGTGHNAVANFDGTDYLIFHGYDAHDQGKPKLRLEKLDWPGGWPAVRK</sequence>
<dbReference type="InterPro" id="IPR016840">
    <property type="entry name" value="Glyco_hydro_43_endo_a_Ara-ase"/>
</dbReference>
<evidence type="ECO:0000256" key="5">
    <source>
        <dbReference type="PIRNR" id="PIRNR026534"/>
    </source>
</evidence>
<comment type="pathway">
    <text evidence="1 5">Glycan metabolism; L-arabinan degradation.</text>
</comment>
<comment type="caution">
    <text evidence="10">The sequence shown here is derived from an EMBL/GenBank/DDBJ whole genome shotgun (WGS) entry which is preliminary data.</text>
</comment>
<proteinExistence type="inferred from homology"/>
<dbReference type="Proteomes" id="UP000028007">
    <property type="component" value="Unassembled WGS sequence"/>
</dbReference>
<evidence type="ECO:0000256" key="7">
    <source>
        <dbReference type="PIRSR" id="PIRSR026534-2"/>
    </source>
</evidence>
<feature type="binding site" evidence="7">
    <location>
        <begin position="144"/>
        <end position="147"/>
    </location>
    <ligand>
        <name>substrate</name>
    </ligand>
</feature>
<keyword evidence="11" id="KW-1185">Reference proteome</keyword>
<protein>
    <submittedName>
        <fullName evidence="10">ABC transporter substrate-binding protein</fullName>
    </submittedName>
</protein>
<evidence type="ECO:0000256" key="3">
    <source>
        <dbReference type="ARBA" id="ARBA00022801"/>
    </source>
</evidence>
<gene>
    <name evidence="10" type="ORF">N180_10755</name>
</gene>
<evidence type="ECO:0000256" key="6">
    <source>
        <dbReference type="PIRSR" id="PIRSR026534-1"/>
    </source>
</evidence>
<dbReference type="InterPro" id="IPR050727">
    <property type="entry name" value="GH43_arabinanases"/>
</dbReference>
<dbReference type="Gene3D" id="2.115.10.20">
    <property type="entry name" value="Glycosyl hydrolase domain, family 43"/>
    <property type="match status" value="1"/>
</dbReference>
<evidence type="ECO:0000256" key="4">
    <source>
        <dbReference type="ARBA" id="ARBA00023295"/>
    </source>
</evidence>
<dbReference type="GO" id="GO:0046558">
    <property type="term" value="F:arabinan endo-1,5-alpha-L-arabinosidase activity"/>
    <property type="evidence" value="ECO:0007669"/>
    <property type="project" value="InterPro"/>
</dbReference>